<accession>A0A5P1F4I5</accession>
<keyword evidence="2" id="KW-1185">Reference proteome</keyword>
<dbReference type="Proteomes" id="UP000243459">
    <property type="component" value="Chromosome 4"/>
</dbReference>
<organism evidence="1 2">
    <name type="scientific">Asparagus officinalis</name>
    <name type="common">Garden asparagus</name>
    <dbReference type="NCBI Taxonomy" id="4686"/>
    <lineage>
        <taxon>Eukaryota</taxon>
        <taxon>Viridiplantae</taxon>
        <taxon>Streptophyta</taxon>
        <taxon>Embryophyta</taxon>
        <taxon>Tracheophyta</taxon>
        <taxon>Spermatophyta</taxon>
        <taxon>Magnoliopsida</taxon>
        <taxon>Liliopsida</taxon>
        <taxon>Asparagales</taxon>
        <taxon>Asparagaceae</taxon>
        <taxon>Asparagoideae</taxon>
        <taxon>Asparagus</taxon>
    </lineage>
</organism>
<name>A0A5P1F4I5_ASPOF</name>
<reference evidence="2" key="1">
    <citation type="journal article" date="2017" name="Nat. Commun.">
        <title>The asparagus genome sheds light on the origin and evolution of a young Y chromosome.</title>
        <authorList>
            <person name="Harkess A."/>
            <person name="Zhou J."/>
            <person name="Xu C."/>
            <person name="Bowers J.E."/>
            <person name="Van der Hulst R."/>
            <person name="Ayyampalayam S."/>
            <person name="Mercati F."/>
            <person name="Riccardi P."/>
            <person name="McKain M.R."/>
            <person name="Kakrana A."/>
            <person name="Tang H."/>
            <person name="Ray J."/>
            <person name="Groenendijk J."/>
            <person name="Arikit S."/>
            <person name="Mathioni S.M."/>
            <person name="Nakano M."/>
            <person name="Shan H."/>
            <person name="Telgmann-Rauber A."/>
            <person name="Kanno A."/>
            <person name="Yue Z."/>
            <person name="Chen H."/>
            <person name="Li W."/>
            <person name="Chen Y."/>
            <person name="Xu X."/>
            <person name="Zhang Y."/>
            <person name="Luo S."/>
            <person name="Chen H."/>
            <person name="Gao J."/>
            <person name="Mao Z."/>
            <person name="Pires J.C."/>
            <person name="Luo M."/>
            <person name="Kudrna D."/>
            <person name="Wing R.A."/>
            <person name="Meyers B.C."/>
            <person name="Yi K."/>
            <person name="Kong H."/>
            <person name="Lavrijsen P."/>
            <person name="Sunseri F."/>
            <person name="Falavigna A."/>
            <person name="Ye Y."/>
            <person name="Leebens-Mack J.H."/>
            <person name="Chen G."/>
        </authorList>
    </citation>
    <scope>NUCLEOTIDE SEQUENCE [LARGE SCALE GENOMIC DNA]</scope>
    <source>
        <strain evidence="2">cv. DH0086</strain>
    </source>
</reference>
<dbReference type="Gramene" id="ONK73082">
    <property type="protein sequence ID" value="ONK73082"/>
    <property type="gene ID" value="A4U43_C04F26970"/>
</dbReference>
<dbReference type="EMBL" id="CM007384">
    <property type="protein sequence ID" value="ONK73082.1"/>
    <property type="molecule type" value="Genomic_DNA"/>
</dbReference>
<evidence type="ECO:0000313" key="1">
    <source>
        <dbReference type="EMBL" id="ONK73082.1"/>
    </source>
</evidence>
<dbReference type="PANTHER" id="PTHR45786">
    <property type="entry name" value="DNA BINDING PROTEIN-LIKE"/>
    <property type="match status" value="1"/>
</dbReference>
<proteinExistence type="predicted"/>
<dbReference type="AlphaFoldDB" id="A0A5P1F4I5"/>
<gene>
    <name evidence="1" type="ORF">A4U43_C04F26970</name>
</gene>
<evidence type="ECO:0000313" key="2">
    <source>
        <dbReference type="Proteomes" id="UP000243459"/>
    </source>
</evidence>
<protein>
    <submittedName>
        <fullName evidence="1">Uncharacterized protein</fullName>
    </submittedName>
</protein>
<sequence length="362" mass="41731">MIRIYRKPQSFIPTSLISKENYRQNPWRRLVPTLQKVVGVTGGEGRRRHWRSTAYESCLTFESQVDAHSEIYEDFKRPSPNIISSIKTLKSSSSPPIGFSSIFTFPYPILYANLRSSDHSRGLDSTIAQSLKEMFDEYNPFAKSFRMAKERFDNEESANISLRLIRKRHNDGRTYNLSITSEVAALIVGDVDSFNVNRDIIVESQSDELKRINEPHPSYLPISSDHSRGLDSTIAQSLKEMFDEYNPFTKSFRMAKERFDNEESANEDDDDSFPQELDVLESTGQEYFTNEAESYKEKDDLDNASLLVTCANEVEIYSWDNITHCKRNLLESDVEHSVLVDLISPQMSSNKKQKQIKIEKEN</sequence>
<dbReference type="PANTHER" id="PTHR45786:SF66">
    <property type="entry name" value="HOOK MOTIF PROTEIN, PUTATIVE-RELATED"/>
    <property type="match status" value="1"/>
</dbReference>